<accession>E2AYX4</accession>
<dbReference type="AlphaFoldDB" id="E2AYX4"/>
<evidence type="ECO:0008006" key="3">
    <source>
        <dbReference type="Google" id="ProtNLM"/>
    </source>
</evidence>
<dbReference type="EMBL" id="GL444026">
    <property type="protein sequence ID" value="EFN61365.1"/>
    <property type="molecule type" value="Genomic_DNA"/>
</dbReference>
<proteinExistence type="predicted"/>
<dbReference type="Proteomes" id="UP000000311">
    <property type="component" value="Unassembled WGS sequence"/>
</dbReference>
<protein>
    <recommendedName>
        <fullName evidence="3">PiggyBac transposable element-derived protein domain-containing protein</fullName>
    </recommendedName>
</protein>
<reference evidence="1 2" key="1">
    <citation type="journal article" date="2010" name="Science">
        <title>Genomic comparison of the ants Camponotus floridanus and Harpegnathos saltator.</title>
        <authorList>
            <person name="Bonasio R."/>
            <person name="Zhang G."/>
            <person name="Ye C."/>
            <person name="Mutti N.S."/>
            <person name="Fang X."/>
            <person name="Qin N."/>
            <person name="Donahue G."/>
            <person name="Yang P."/>
            <person name="Li Q."/>
            <person name="Li C."/>
            <person name="Zhang P."/>
            <person name="Huang Z."/>
            <person name="Berger S.L."/>
            <person name="Reinberg D."/>
            <person name="Wang J."/>
            <person name="Liebig J."/>
        </authorList>
    </citation>
    <scope>NUCLEOTIDE SEQUENCE [LARGE SCALE GENOMIC DNA]</scope>
    <source>
        <strain evidence="2">C129</strain>
    </source>
</reference>
<evidence type="ECO:0000313" key="1">
    <source>
        <dbReference type="EMBL" id="EFN61365.1"/>
    </source>
</evidence>
<name>E2AYX4_CAMFO</name>
<organism evidence="2">
    <name type="scientific">Camponotus floridanus</name>
    <name type="common">Florida carpenter ant</name>
    <dbReference type="NCBI Taxonomy" id="104421"/>
    <lineage>
        <taxon>Eukaryota</taxon>
        <taxon>Metazoa</taxon>
        <taxon>Ecdysozoa</taxon>
        <taxon>Arthropoda</taxon>
        <taxon>Hexapoda</taxon>
        <taxon>Insecta</taxon>
        <taxon>Pterygota</taxon>
        <taxon>Neoptera</taxon>
        <taxon>Endopterygota</taxon>
        <taxon>Hymenoptera</taxon>
        <taxon>Apocrita</taxon>
        <taxon>Aculeata</taxon>
        <taxon>Formicoidea</taxon>
        <taxon>Formicidae</taxon>
        <taxon>Formicinae</taxon>
        <taxon>Camponotus</taxon>
    </lineage>
</organism>
<gene>
    <name evidence="1" type="ORF">EAG_00361</name>
</gene>
<feature type="non-terminal residue" evidence="1">
    <location>
        <position position="1"/>
    </location>
</feature>
<feature type="non-terminal residue" evidence="1">
    <location>
        <position position="156"/>
    </location>
</feature>
<evidence type="ECO:0000313" key="2">
    <source>
        <dbReference type="Proteomes" id="UP000000311"/>
    </source>
</evidence>
<dbReference type="OMA" id="KPLAIME"/>
<dbReference type="PANTHER" id="PTHR46599:SF3">
    <property type="entry name" value="PIGGYBAC TRANSPOSABLE ELEMENT-DERIVED PROTEIN 4"/>
    <property type="match status" value="1"/>
</dbReference>
<dbReference type="InParanoid" id="E2AYX4"/>
<dbReference type="PANTHER" id="PTHR46599">
    <property type="entry name" value="PIGGYBAC TRANSPOSABLE ELEMENT-DERIVED PROTEIN 4"/>
    <property type="match status" value="1"/>
</dbReference>
<keyword evidence="2" id="KW-1185">Reference proteome</keyword>
<sequence>KPLAVVEYNAGKCGIDYSDQMVSYATTIRKGIKWYRKLGIQLLLGISVVNALTVYKIATKKDVNIRRFREILAAKLFGLTENTTNPCLRRSQHNIAVRKNDSGGSIRRACKQCYADKSRRMGRSKTRENLKKTTTYCPSCPDQPQLCIECFKVLHS</sequence>